<protein>
    <submittedName>
        <fullName evidence="1">AcaB family transcriptional regulator</fullName>
    </submittedName>
</protein>
<proteinExistence type="predicted"/>
<keyword evidence="2" id="KW-1185">Reference proteome</keyword>
<comment type="caution">
    <text evidence="1">The sequence shown here is derived from an EMBL/GenBank/DDBJ whole genome shotgun (WGS) entry which is preliminary data.</text>
</comment>
<dbReference type="AlphaFoldDB" id="A0AAW8CII8"/>
<name>A0AAW8CII8_9PAST</name>
<evidence type="ECO:0000313" key="1">
    <source>
        <dbReference type="EMBL" id="MDP8148261.1"/>
    </source>
</evidence>
<organism evidence="1 2">
    <name type="scientific">Phocoenobacter atlanticus subsp. atlanticus</name>
    <dbReference type="NCBI Taxonomy" id="3061285"/>
    <lineage>
        <taxon>Bacteria</taxon>
        <taxon>Pseudomonadati</taxon>
        <taxon>Pseudomonadota</taxon>
        <taxon>Gammaproteobacteria</taxon>
        <taxon>Pasteurellales</taxon>
        <taxon>Pasteurellaceae</taxon>
        <taxon>Phocoenobacter</taxon>
        <taxon>Phocoenobacter atlanticus</taxon>
    </lineage>
</organism>
<reference evidence="1 2" key="1">
    <citation type="journal article" date="2023" name="Front. Microbiol.">
        <title>Phylogeography and host specificity of Pasteurellaceae pathogenic to sea-farmed fish in the north-east Atlantic.</title>
        <authorList>
            <person name="Gulla S."/>
            <person name="Colquhoun D.J."/>
            <person name="Olsen A.B."/>
            <person name="Spilsberg B."/>
            <person name="Lagesen K."/>
            <person name="Aakesson C.P."/>
            <person name="Strom S."/>
            <person name="Manji F."/>
            <person name="Birkbeck T.H."/>
            <person name="Nilsen H.K."/>
        </authorList>
    </citation>
    <scope>NUCLEOTIDE SEQUENCE [LARGE SCALE GENOMIC DNA]</scope>
    <source>
        <strain evidence="1 2">NVIB3131</strain>
    </source>
</reference>
<dbReference type="Pfam" id="PF08900">
    <property type="entry name" value="AcaB"/>
    <property type="match status" value="1"/>
</dbReference>
<gene>
    <name evidence="1" type="ORF">QJU57_04085</name>
</gene>
<sequence length="314" mass="35941">MVLGAEQLKKINEAKQSIEVSEEMKSISDDEVKLTVQEEQYIIDSTETEQDAQMVREAAILAKKKKIATQKAKASVNRSVPAEKLFHRPSYGYMSATATYHTRDAYRFLLGRNPRTIVRNNQKVRQTRIVGLFEAANAVKNIEVGHQQGCYYATWTLVKIERQMKKIRELFSISQEQTDTMIKNATNLVFEPFLSRSPTTVTLDFRSSYAFHFSDLLTQYDTLLRSVLSYRLHSIVSSEDYRLIELKMGTPLRELFHLTDTWEFVGREVVDEKNTKLQDIEHRLGVLPDEILSGKLQPTIAKVSQISLGGKGDE</sequence>
<dbReference type="Proteomes" id="UP001226020">
    <property type="component" value="Unassembled WGS sequence"/>
</dbReference>
<dbReference type="EMBL" id="JASAXT010000005">
    <property type="protein sequence ID" value="MDP8148261.1"/>
    <property type="molecule type" value="Genomic_DNA"/>
</dbReference>
<dbReference type="RefSeq" id="WP_306351410.1">
    <property type="nucleotide sequence ID" value="NZ_JASAWV010000005.1"/>
</dbReference>
<dbReference type="InterPro" id="IPR014996">
    <property type="entry name" value="AcaB"/>
</dbReference>
<evidence type="ECO:0000313" key="2">
    <source>
        <dbReference type="Proteomes" id="UP001226020"/>
    </source>
</evidence>
<accession>A0AAW8CII8</accession>